<keyword evidence="3" id="KW-1185">Reference proteome</keyword>
<proteinExistence type="predicted"/>
<keyword evidence="1" id="KW-0732">Signal</keyword>
<comment type="caution">
    <text evidence="2">The sequence shown here is derived from an EMBL/GenBank/DDBJ whole genome shotgun (WGS) entry which is preliminary data.</text>
</comment>
<accession>A0ABS0HJY4</accession>
<reference evidence="2 3" key="1">
    <citation type="submission" date="2020-11" db="EMBL/GenBank/DDBJ databases">
        <title>The genome sequence of Novosphingobium sp. 1Y9A.</title>
        <authorList>
            <person name="Liu Y."/>
        </authorList>
    </citation>
    <scope>NUCLEOTIDE SEQUENCE [LARGE SCALE GENOMIC DNA]</scope>
    <source>
        <strain evidence="2 3">1Y9A</strain>
    </source>
</reference>
<dbReference type="InterPro" id="IPR046150">
    <property type="entry name" value="DUF6152"/>
</dbReference>
<dbReference type="EMBL" id="JADQDC010000011">
    <property type="protein sequence ID" value="MBF9152315.1"/>
    <property type="molecule type" value="Genomic_DNA"/>
</dbReference>
<organism evidence="2 3">
    <name type="scientific">Novosphingobium jiangmenense</name>
    <dbReference type="NCBI Taxonomy" id="2791981"/>
    <lineage>
        <taxon>Bacteria</taxon>
        <taxon>Pseudomonadati</taxon>
        <taxon>Pseudomonadota</taxon>
        <taxon>Alphaproteobacteria</taxon>
        <taxon>Sphingomonadales</taxon>
        <taxon>Sphingomonadaceae</taxon>
        <taxon>Novosphingobium</taxon>
    </lineage>
</organism>
<dbReference type="Pfam" id="PF19649">
    <property type="entry name" value="DUF6152"/>
    <property type="match status" value="1"/>
</dbReference>
<feature type="chain" id="PRO_5045597961" evidence="1">
    <location>
        <begin position="32"/>
        <end position="140"/>
    </location>
</feature>
<name>A0ABS0HJY4_9SPHN</name>
<gene>
    <name evidence="2" type="ORF">I2488_15010</name>
</gene>
<dbReference type="Proteomes" id="UP000600799">
    <property type="component" value="Unassembled WGS sequence"/>
</dbReference>
<evidence type="ECO:0000313" key="2">
    <source>
        <dbReference type="EMBL" id="MBF9152315.1"/>
    </source>
</evidence>
<evidence type="ECO:0000313" key="3">
    <source>
        <dbReference type="Proteomes" id="UP000600799"/>
    </source>
</evidence>
<sequence>MNRKSLLIAGAVGVAGLVALPAASLAHHAFAAEFDSSKPLVIDGVVTKVRFVNPHSWIYLDVRNKDGSVTNWGFEFGTPTSLRSSNITRDNVHAGVPIRLAGYKAKNGGPFGYATTVVLPGGRKVQTGSAPDAPPPPVGK</sequence>
<dbReference type="RefSeq" id="WP_196276628.1">
    <property type="nucleotide sequence ID" value="NZ_JADQDC010000011.1"/>
</dbReference>
<feature type="signal peptide" evidence="1">
    <location>
        <begin position="1"/>
        <end position="31"/>
    </location>
</feature>
<protein>
    <submittedName>
        <fullName evidence="2">Uncharacterized protein</fullName>
    </submittedName>
</protein>
<evidence type="ECO:0000256" key="1">
    <source>
        <dbReference type="SAM" id="SignalP"/>
    </source>
</evidence>